<name>A0A5J4SQS2_9ZZZZ</name>
<dbReference type="GO" id="GO:0044718">
    <property type="term" value="P:siderophore transmembrane transport"/>
    <property type="evidence" value="ECO:0007669"/>
    <property type="project" value="TreeGrafter"/>
</dbReference>
<proteinExistence type="predicted"/>
<dbReference type="Pfam" id="PF07715">
    <property type="entry name" value="Plug"/>
    <property type="match status" value="1"/>
</dbReference>
<dbReference type="Gene3D" id="2.60.40.1120">
    <property type="entry name" value="Carboxypeptidase-like, regulatory domain"/>
    <property type="match status" value="1"/>
</dbReference>
<dbReference type="InterPro" id="IPR012910">
    <property type="entry name" value="Plug_dom"/>
</dbReference>
<organism evidence="8">
    <name type="scientific">termite gut metagenome</name>
    <dbReference type="NCBI Taxonomy" id="433724"/>
    <lineage>
        <taxon>unclassified sequences</taxon>
        <taxon>metagenomes</taxon>
        <taxon>organismal metagenomes</taxon>
    </lineage>
</organism>
<dbReference type="Gene3D" id="2.170.130.10">
    <property type="entry name" value="TonB-dependent receptor, plug domain"/>
    <property type="match status" value="1"/>
</dbReference>
<dbReference type="InterPro" id="IPR039426">
    <property type="entry name" value="TonB-dep_rcpt-like"/>
</dbReference>
<keyword evidence="4" id="KW-0732">Signal</keyword>
<gene>
    <name evidence="8" type="ORF">EZS27_005062</name>
</gene>
<dbReference type="SUPFAM" id="SSF56935">
    <property type="entry name" value="Porins"/>
    <property type="match status" value="1"/>
</dbReference>
<dbReference type="PANTHER" id="PTHR30069:SF29">
    <property type="entry name" value="HEMOGLOBIN AND HEMOGLOBIN-HAPTOGLOBIN-BINDING PROTEIN 1-RELATED"/>
    <property type="match status" value="1"/>
</dbReference>
<dbReference type="InterPro" id="IPR008969">
    <property type="entry name" value="CarboxyPept-like_regulatory"/>
</dbReference>
<accession>A0A5J4SQS2</accession>
<evidence type="ECO:0000313" key="8">
    <source>
        <dbReference type="EMBL" id="KAA6347445.1"/>
    </source>
</evidence>
<dbReference type="InterPro" id="IPR037066">
    <property type="entry name" value="Plug_dom_sf"/>
</dbReference>
<keyword evidence="6" id="KW-0998">Cell outer membrane</keyword>
<keyword evidence="3" id="KW-0812">Transmembrane</keyword>
<dbReference type="AlphaFoldDB" id="A0A5J4SQS2"/>
<protein>
    <submittedName>
        <fullName evidence="8">TonB-dependent receptor SusC</fullName>
    </submittedName>
</protein>
<reference evidence="8" key="1">
    <citation type="submission" date="2019-03" db="EMBL/GenBank/DDBJ databases">
        <title>Single cell metagenomics reveals metabolic interactions within the superorganism composed of flagellate Streblomastix strix and complex community of Bacteroidetes bacteria on its surface.</title>
        <authorList>
            <person name="Treitli S.C."/>
            <person name="Kolisko M."/>
            <person name="Husnik F."/>
            <person name="Keeling P."/>
            <person name="Hampl V."/>
        </authorList>
    </citation>
    <scope>NUCLEOTIDE SEQUENCE</scope>
    <source>
        <strain evidence="8">STM</strain>
    </source>
</reference>
<evidence type="ECO:0000256" key="1">
    <source>
        <dbReference type="ARBA" id="ARBA00004571"/>
    </source>
</evidence>
<dbReference type="Gene3D" id="2.40.170.20">
    <property type="entry name" value="TonB-dependent receptor, beta-barrel domain"/>
    <property type="match status" value="1"/>
</dbReference>
<keyword evidence="5" id="KW-0472">Membrane</keyword>
<evidence type="ECO:0000256" key="6">
    <source>
        <dbReference type="ARBA" id="ARBA00023237"/>
    </source>
</evidence>
<sequence>MSVNKIITSLTLLFCSQIIFGQNFLQEVEIKGVITDHQTGERLPGAYLFIKGTSTGTVSDNKGQYVLHLNKGNYIINISFMGYQTNEIPFNADVSQTINIQLESGTHELDEVIISSRAKNENVTSVNMGIERMSIKEIQRLPVLMGEVDVLKAIQLLPGVQATAEGGSGFSVRGGTPDQNLILLDNTTVYNASHLLGFFSVFNNDVVSGLELYKGDLPLKYGGRLSSLLNVDTKSNTPEHFQGTGGIGIVSGRLMLEGKAGERTSWMVGGRRSFVDLFFGLSPEEAIQNAFLYFYDLNVKISHKFSAKDHLEVNSYYGKDLFGAEMGQFSYGNATASLLWKHSFSEKLFSNISLAMSNYNYNVGAGIDEMQVNWDAGITDMAFKADFNQPVNNRWNLNYGISSILHRLNPGDISMTGLADYRLQKVEALEHGVYLSNEQKLTENFSLKYGLRWSVFQNLGETMLYHYDDNYEIADSTRYKAGKIYHTYTHFEPRIGALFLINNRSSVKANYAHNVQFMQLAENSSSGSPLNIWFAASPNIKPQTVDIFSAGYFRNFLNDRYETSVEVYYKELKNVIDFAEHADLLLNEHLEGDIRTGTGKAYGIELSVKKNTGKLTGFLNYTLSRSERTIPEVNEGKTYLAPYDKTHAVNITVNYELSKKLNVLATWVFATGTPTTYPAGRFEIAGEYFPIYSGRNEYRKPDYHRLDLSVNIVPNPNSKKRWKSEWNFSVYNAYGRKNPWLISYSQTETSTPTATMTYIFRFIPSITYNFKF</sequence>
<dbReference type="PROSITE" id="PS52016">
    <property type="entry name" value="TONB_DEPENDENT_REC_3"/>
    <property type="match status" value="1"/>
</dbReference>
<comment type="caution">
    <text evidence="8">The sequence shown here is derived from an EMBL/GenBank/DDBJ whole genome shotgun (WGS) entry which is preliminary data.</text>
</comment>
<dbReference type="GO" id="GO:0009279">
    <property type="term" value="C:cell outer membrane"/>
    <property type="evidence" value="ECO:0007669"/>
    <property type="project" value="UniProtKB-SubCell"/>
</dbReference>
<dbReference type="PANTHER" id="PTHR30069">
    <property type="entry name" value="TONB-DEPENDENT OUTER MEMBRANE RECEPTOR"/>
    <property type="match status" value="1"/>
</dbReference>
<dbReference type="GO" id="GO:0015344">
    <property type="term" value="F:siderophore uptake transmembrane transporter activity"/>
    <property type="evidence" value="ECO:0007669"/>
    <property type="project" value="TreeGrafter"/>
</dbReference>
<evidence type="ECO:0000259" key="7">
    <source>
        <dbReference type="Pfam" id="PF07715"/>
    </source>
</evidence>
<evidence type="ECO:0000256" key="5">
    <source>
        <dbReference type="ARBA" id="ARBA00023136"/>
    </source>
</evidence>
<evidence type="ECO:0000256" key="4">
    <source>
        <dbReference type="ARBA" id="ARBA00022729"/>
    </source>
</evidence>
<comment type="subcellular location">
    <subcellularLocation>
        <location evidence="1">Cell outer membrane</location>
        <topology evidence="1">Multi-pass membrane protein</topology>
    </subcellularLocation>
</comment>
<dbReference type="EMBL" id="SNRY01000095">
    <property type="protein sequence ID" value="KAA6347445.1"/>
    <property type="molecule type" value="Genomic_DNA"/>
</dbReference>
<keyword evidence="8" id="KW-0675">Receptor</keyword>
<dbReference type="Pfam" id="PF13715">
    <property type="entry name" value="CarbopepD_reg_2"/>
    <property type="match status" value="1"/>
</dbReference>
<evidence type="ECO:0000256" key="3">
    <source>
        <dbReference type="ARBA" id="ARBA00022692"/>
    </source>
</evidence>
<feature type="domain" description="TonB-dependent receptor plug" evidence="7">
    <location>
        <begin position="147"/>
        <end position="223"/>
    </location>
</feature>
<dbReference type="SUPFAM" id="SSF49464">
    <property type="entry name" value="Carboxypeptidase regulatory domain-like"/>
    <property type="match status" value="1"/>
</dbReference>
<dbReference type="InterPro" id="IPR036942">
    <property type="entry name" value="Beta-barrel_TonB_sf"/>
</dbReference>
<keyword evidence="2" id="KW-0813">Transport</keyword>
<evidence type="ECO:0000256" key="2">
    <source>
        <dbReference type="ARBA" id="ARBA00022448"/>
    </source>
</evidence>